<keyword evidence="3 12" id="KW-1003">Cell membrane</keyword>
<proteinExistence type="inferred from homology"/>
<gene>
    <name evidence="15" type="ORF">VNI00_011794</name>
</gene>
<comment type="caution">
    <text evidence="15">The sequence shown here is derived from an EMBL/GenBank/DDBJ whole genome shotgun (WGS) entry which is preliminary data.</text>
</comment>
<dbReference type="Pfam" id="PF08407">
    <property type="entry name" value="Chitin_synth_1N"/>
    <property type="match status" value="1"/>
</dbReference>
<dbReference type="Pfam" id="PF01644">
    <property type="entry name" value="Chitin_synth_1"/>
    <property type="match status" value="1"/>
</dbReference>
<comment type="subcellular location">
    <subcellularLocation>
        <location evidence="1 12">Cell membrane</location>
        <topology evidence="1 12">Multi-pass membrane protein</topology>
    </subcellularLocation>
</comment>
<dbReference type="GO" id="GO:0030428">
    <property type="term" value="C:cell septum"/>
    <property type="evidence" value="ECO:0007669"/>
    <property type="project" value="TreeGrafter"/>
</dbReference>
<keyword evidence="5 12" id="KW-0808">Transferase</keyword>
<dbReference type="EC" id="2.4.1.16" evidence="2 12"/>
<feature type="domain" description="Chitin synthase N-terminal" evidence="14">
    <location>
        <begin position="236"/>
        <end position="299"/>
    </location>
</feature>
<accession>A0AAW0CA39</accession>
<dbReference type="PANTHER" id="PTHR22914:SF9">
    <property type="entry name" value="CHITIN SYNTHASE 1"/>
    <property type="match status" value="1"/>
</dbReference>
<protein>
    <recommendedName>
        <fullName evidence="2 12">Chitin synthase</fullName>
        <ecNumber evidence="2 12">2.4.1.16</ecNumber>
    </recommendedName>
</protein>
<evidence type="ECO:0000256" key="12">
    <source>
        <dbReference type="RuleBase" id="RU366040"/>
    </source>
</evidence>
<evidence type="ECO:0000256" key="13">
    <source>
        <dbReference type="SAM" id="MobiDB-lite"/>
    </source>
</evidence>
<feature type="compositionally biased region" description="Low complexity" evidence="13">
    <location>
        <begin position="54"/>
        <end position="76"/>
    </location>
</feature>
<feature type="compositionally biased region" description="Basic and acidic residues" evidence="13">
    <location>
        <begin position="16"/>
        <end position="33"/>
    </location>
</feature>
<keyword evidence="6" id="KW-0812">Transmembrane</keyword>
<reference evidence="15 16" key="1">
    <citation type="submission" date="2024-01" db="EMBL/GenBank/DDBJ databases">
        <title>A draft genome for a cacao thread blight-causing isolate of Paramarasmius palmivorus.</title>
        <authorList>
            <person name="Baruah I.K."/>
            <person name="Bukari Y."/>
            <person name="Amoako-Attah I."/>
            <person name="Meinhardt L.W."/>
            <person name="Bailey B.A."/>
            <person name="Cohen S.P."/>
        </authorList>
    </citation>
    <scope>NUCLEOTIDE SEQUENCE [LARGE SCALE GENOMIC DNA]</scope>
    <source>
        <strain evidence="15 16">GH-12</strain>
    </source>
</reference>
<dbReference type="EMBL" id="JAYKXP010000052">
    <property type="protein sequence ID" value="KAK7035501.1"/>
    <property type="molecule type" value="Genomic_DNA"/>
</dbReference>
<dbReference type="GO" id="GO:0004100">
    <property type="term" value="F:chitin synthase activity"/>
    <property type="evidence" value="ECO:0007669"/>
    <property type="project" value="UniProtKB-UniRule"/>
</dbReference>
<evidence type="ECO:0000256" key="8">
    <source>
        <dbReference type="ARBA" id="ARBA00023136"/>
    </source>
</evidence>
<dbReference type="AlphaFoldDB" id="A0AAW0CA39"/>
<organism evidence="15 16">
    <name type="scientific">Paramarasmius palmivorus</name>
    <dbReference type="NCBI Taxonomy" id="297713"/>
    <lineage>
        <taxon>Eukaryota</taxon>
        <taxon>Fungi</taxon>
        <taxon>Dikarya</taxon>
        <taxon>Basidiomycota</taxon>
        <taxon>Agaricomycotina</taxon>
        <taxon>Agaricomycetes</taxon>
        <taxon>Agaricomycetidae</taxon>
        <taxon>Agaricales</taxon>
        <taxon>Marasmiineae</taxon>
        <taxon>Marasmiaceae</taxon>
        <taxon>Paramarasmius</taxon>
    </lineage>
</organism>
<comment type="function">
    <text evidence="10 12">Polymerizes chitin, a structural polymer of the cell wall and septum, by transferring the sugar moiety of UDP-GlcNAc to the non-reducing end of the growing chitin polymer.</text>
</comment>
<dbReference type="InterPro" id="IPR004835">
    <property type="entry name" value="Chitin_synth"/>
</dbReference>
<evidence type="ECO:0000313" key="15">
    <source>
        <dbReference type="EMBL" id="KAK7035501.1"/>
    </source>
</evidence>
<evidence type="ECO:0000256" key="2">
    <source>
        <dbReference type="ARBA" id="ARBA00012543"/>
    </source>
</evidence>
<dbReference type="InterPro" id="IPR013616">
    <property type="entry name" value="Chitin_synth_N"/>
</dbReference>
<evidence type="ECO:0000256" key="4">
    <source>
        <dbReference type="ARBA" id="ARBA00022676"/>
    </source>
</evidence>
<dbReference type="GO" id="GO:0006031">
    <property type="term" value="P:chitin biosynthetic process"/>
    <property type="evidence" value="ECO:0007669"/>
    <property type="project" value="UniProtKB-UniRule"/>
</dbReference>
<evidence type="ECO:0000313" key="16">
    <source>
        <dbReference type="Proteomes" id="UP001383192"/>
    </source>
</evidence>
<feature type="compositionally biased region" description="Polar residues" evidence="13">
    <location>
        <begin position="134"/>
        <end position="148"/>
    </location>
</feature>
<comment type="catalytic activity">
    <reaction evidence="11 12">
        <text>[(1-&gt;4)-N-acetyl-beta-D-glucosaminyl](n) + UDP-N-acetyl-alpha-D-glucosamine = [(1-&gt;4)-N-acetyl-beta-D-glucosaminyl](n+1) + UDP + H(+)</text>
        <dbReference type="Rhea" id="RHEA:16637"/>
        <dbReference type="Rhea" id="RHEA-COMP:9593"/>
        <dbReference type="Rhea" id="RHEA-COMP:9595"/>
        <dbReference type="ChEBI" id="CHEBI:15378"/>
        <dbReference type="ChEBI" id="CHEBI:17029"/>
        <dbReference type="ChEBI" id="CHEBI:57705"/>
        <dbReference type="ChEBI" id="CHEBI:58223"/>
        <dbReference type="EC" id="2.4.1.16"/>
    </reaction>
</comment>
<evidence type="ECO:0000256" key="3">
    <source>
        <dbReference type="ARBA" id="ARBA00022475"/>
    </source>
</evidence>
<feature type="compositionally biased region" description="Low complexity" evidence="13">
    <location>
        <begin position="1"/>
        <end position="15"/>
    </location>
</feature>
<keyword evidence="4 12" id="KW-0328">Glycosyltransferase</keyword>
<feature type="compositionally biased region" description="Low complexity" evidence="13">
    <location>
        <begin position="107"/>
        <end position="116"/>
    </location>
</feature>
<keyword evidence="8" id="KW-0472">Membrane</keyword>
<name>A0AAW0CA39_9AGAR</name>
<evidence type="ECO:0000256" key="6">
    <source>
        <dbReference type="ARBA" id="ARBA00022692"/>
    </source>
</evidence>
<evidence type="ECO:0000256" key="10">
    <source>
        <dbReference type="ARBA" id="ARBA00024009"/>
    </source>
</evidence>
<keyword evidence="9 12" id="KW-0961">Cell wall biogenesis/degradation</keyword>
<keyword evidence="16" id="KW-1185">Reference proteome</keyword>
<evidence type="ECO:0000256" key="11">
    <source>
        <dbReference type="ARBA" id="ARBA00048014"/>
    </source>
</evidence>
<evidence type="ECO:0000256" key="1">
    <source>
        <dbReference type="ARBA" id="ARBA00004651"/>
    </source>
</evidence>
<evidence type="ECO:0000256" key="5">
    <source>
        <dbReference type="ARBA" id="ARBA00022679"/>
    </source>
</evidence>
<feature type="region of interest" description="Disordered" evidence="13">
    <location>
        <begin position="1"/>
        <end position="156"/>
    </location>
</feature>
<sequence>MSYQSSRSSSMPPRSSYEEAYQRVDAEIRERMINEFASQSGRSGQSSYDEDIRQPQQPEETSYSSSPYHPYQPGQQLETIHTGETFQLPDNEYHGPENAYYDPYRASYSSHSSSNHSSHHTYVDSFQHDPEAYSSGTHLRTYPRSRSPTPAVDDEDYYVVGDNSFHYTGEPHSYSDPEKHALGQPDIHYDYYDPPPSHSFESMGDLAMGRSPDPTTPVETRHFGNAPMGRVARRHKKKRVMLVDGKYKVPIPIPPRMVLPRKGEPEMMGAEYTAVTCDPDDFEREGYFLRQVASGRRTELLIVITMYNEDEILFCRTLYGVMKNVQHLCTRKNSQTWGADAWKKVVVCIVADGRKKVHPRVLDCLTLLGVYQPGPMKNNVLEKPVTAHLFEYTTSFGLDPNLQFKYPDKGIVPTQIIFCMKEKNQKKINSHPLGLQRPNVCILLDVGTRPGNNSIYKLWKVFDTHSNVGGACGEISVYKGKNWSLLLNPLGSSSTDQLPLY</sequence>
<dbReference type="PANTHER" id="PTHR22914">
    <property type="entry name" value="CHITIN SYNTHASE"/>
    <property type="match status" value="1"/>
</dbReference>
<evidence type="ECO:0000259" key="14">
    <source>
        <dbReference type="Pfam" id="PF08407"/>
    </source>
</evidence>
<keyword evidence="7" id="KW-1133">Transmembrane helix</keyword>
<feature type="compositionally biased region" description="Polar residues" evidence="13">
    <location>
        <begin position="36"/>
        <end position="47"/>
    </location>
</feature>
<dbReference type="GO" id="GO:0071555">
    <property type="term" value="P:cell wall organization"/>
    <property type="evidence" value="ECO:0007669"/>
    <property type="project" value="UniProtKB-KW"/>
</dbReference>
<dbReference type="GO" id="GO:0005886">
    <property type="term" value="C:plasma membrane"/>
    <property type="evidence" value="ECO:0007669"/>
    <property type="project" value="UniProtKB-SubCell"/>
</dbReference>
<evidence type="ECO:0000256" key="9">
    <source>
        <dbReference type="ARBA" id="ARBA00023316"/>
    </source>
</evidence>
<evidence type="ECO:0000256" key="7">
    <source>
        <dbReference type="ARBA" id="ARBA00022989"/>
    </source>
</evidence>
<comment type="similarity">
    <text evidence="12">Belongs to the chitin synthase family.</text>
</comment>
<dbReference type="Proteomes" id="UP001383192">
    <property type="component" value="Unassembled WGS sequence"/>
</dbReference>